<dbReference type="AlphaFoldDB" id="A0A4R5KMZ7"/>
<dbReference type="OrthoDB" id="9798107at2"/>
<gene>
    <name evidence="2" type="ORF">E1757_19675</name>
</gene>
<dbReference type="PANTHER" id="PTHR16222:SF12">
    <property type="entry name" value="ADP-RIBOSYLGLYCOHYDROLASE-RELATED"/>
    <property type="match status" value="1"/>
</dbReference>
<dbReference type="PANTHER" id="PTHR16222">
    <property type="entry name" value="ADP-RIBOSYLGLYCOHYDROLASE"/>
    <property type="match status" value="1"/>
</dbReference>
<name>A0A4R5KMZ7_9BACL</name>
<organism evidence="2 3">
    <name type="scientific">Paenibacillus piri</name>
    <dbReference type="NCBI Taxonomy" id="2547395"/>
    <lineage>
        <taxon>Bacteria</taxon>
        <taxon>Bacillati</taxon>
        <taxon>Bacillota</taxon>
        <taxon>Bacilli</taxon>
        <taxon>Bacillales</taxon>
        <taxon>Paenibacillaceae</taxon>
        <taxon>Paenibacillus</taxon>
    </lineage>
</organism>
<comment type="caution">
    <text evidence="2">The sequence shown here is derived from an EMBL/GenBank/DDBJ whole genome shotgun (WGS) entry which is preliminary data.</text>
</comment>
<dbReference type="SUPFAM" id="SSF101478">
    <property type="entry name" value="ADP-ribosylglycohydrolase"/>
    <property type="match status" value="1"/>
</dbReference>
<evidence type="ECO:0000313" key="3">
    <source>
        <dbReference type="Proteomes" id="UP000295636"/>
    </source>
</evidence>
<keyword evidence="1" id="KW-0479">Metal-binding</keyword>
<dbReference type="Proteomes" id="UP000295636">
    <property type="component" value="Unassembled WGS sequence"/>
</dbReference>
<dbReference type="Pfam" id="PF03747">
    <property type="entry name" value="ADP_ribosyl_GH"/>
    <property type="match status" value="1"/>
</dbReference>
<accession>A0A4R5KMZ7</accession>
<dbReference type="Gene3D" id="1.10.4080.10">
    <property type="entry name" value="ADP-ribosylation/Crystallin J1"/>
    <property type="match status" value="1"/>
</dbReference>
<dbReference type="InterPro" id="IPR050792">
    <property type="entry name" value="ADP-ribosylglycohydrolase"/>
</dbReference>
<dbReference type="RefSeq" id="WP_133231210.1">
    <property type="nucleotide sequence ID" value="NZ_SMRT01000009.1"/>
</dbReference>
<feature type="binding site" evidence="1">
    <location>
        <position position="294"/>
    </location>
    <ligand>
        <name>Mg(2+)</name>
        <dbReference type="ChEBI" id="CHEBI:18420"/>
        <label>1</label>
    </ligand>
</feature>
<dbReference type="InterPro" id="IPR005502">
    <property type="entry name" value="Ribosyl_crysJ1"/>
</dbReference>
<keyword evidence="3" id="KW-1185">Reference proteome</keyword>
<feature type="binding site" evidence="1">
    <location>
        <position position="292"/>
    </location>
    <ligand>
        <name>Mg(2+)</name>
        <dbReference type="ChEBI" id="CHEBI:18420"/>
        <label>1</label>
    </ligand>
</feature>
<protein>
    <recommendedName>
        <fullName evidence="4">ADP-ribosylglycohydrolase family protein</fullName>
    </recommendedName>
</protein>
<sequence length="366" mass="39977">MTKLFERIYGCEAAGTIANAMGDVPEGYTYKQIEEKWGFIDTCLPQFRDARVRKNTWGLGPDLISHAHHRPAGMTEDGMERHRLVTSAIIRKGGRIDIIDLAKSWVEHIDPAKFGFSLGPQDQVIYYSLKAGIPPWEVGKFASWPGFIGTTKMIMPVGMVNACNPEQAAKDALELGRIKDVRGVPGNYALEVCAAVAAAAAEALRPEASVDGIIDVALSCLSEVPRKEVELGLGWAKNADSWKDLRPLYDDKYRGFPMSNAVEMLSAGLACFWIADGRPKETILYAVNLGRDTDCKAYIGASLAGALHGIGAVPADWVQTVEYAAANDPYTVSRRTAREAAEGIYEAALNTLEQQRNTVESLKQLL</sequence>
<dbReference type="InterPro" id="IPR036705">
    <property type="entry name" value="Ribosyl_crysJ1_sf"/>
</dbReference>
<dbReference type="GO" id="GO:0046872">
    <property type="term" value="F:metal ion binding"/>
    <property type="evidence" value="ECO:0007669"/>
    <property type="project" value="UniProtKB-KW"/>
</dbReference>
<keyword evidence="1" id="KW-0460">Magnesium</keyword>
<dbReference type="EMBL" id="SMRT01000009">
    <property type="protein sequence ID" value="TDF95940.1"/>
    <property type="molecule type" value="Genomic_DNA"/>
</dbReference>
<proteinExistence type="predicted"/>
<evidence type="ECO:0008006" key="4">
    <source>
        <dbReference type="Google" id="ProtNLM"/>
    </source>
</evidence>
<reference evidence="2 3" key="1">
    <citation type="submission" date="2019-03" db="EMBL/GenBank/DDBJ databases">
        <title>This is whole genome sequence of Paenibacillus sp MS74 strain.</title>
        <authorList>
            <person name="Trinh H.N."/>
        </authorList>
    </citation>
    <scope>NUCLEOTIDE SEQUENCE [LARGE SCALE GENOMIC DNA]</scope>
    <source>
        <strain evidence="2 3">MS74</strain>
    </source>
</reference>
<comment type="cofactor">
    <cofactor evidence="1">
        <name>Mg(2+)</name>
        <dbReference type="ChEBI" id="CHEBI:18420"/>
    </cofactor>
    <text evidence="1">Binds 2 magnesium ions per subunit.</text>
</comment>
<evidence type="ECO:0000256" key="1">
    <source>
        <dbReference type="PIRSR" id="PIRSR605502-1"/>
    </source>
</evidence>
<evidence type="ECO:0000313" key="2">
    <source>
        <dbReference type="EMBL" id="TDF95940.1"/>
    </source>
</evidence>